<dbReference type="GO" id="GO:0015888">
    <property type="term" value="P:thiamine transport"/>
    <property type="evidence" value="ECO:0007669"/>
    <property type="project" value="TreeGrafter"/>
</dbReference>
<reference evidence="4" key="1">
    <citation type="submission" date="2017-05" db="EMBL/GenBank/DDBJ databases">
        <title>Complete and WGS of Bordetella genogroups.</title>
        <authorList>
            <person name="Spilker T."/>
            <person name="Lipuma J."/>
        </authorList>
    </citation>
    <scope>NUCLEOTIDE SEQUENCE [LARGE SCALE GENOMIC DNA]</scope>
    <source>
        <strain evidence="4">AU8256</strain>
    </source>
</reference>
<feature type="signal peptide" evidence="2">
    <location>
        <begin position="1"/>
        <end position="23"/>
    </location>
</feature>
<protein>
    <submittedName>
        <fullName evidence="3">Branched-chain amino acid ABC transporter substrate-binding protein</fullName>
    </submittedName>
</protein>
<dbReference type="RefSeq" id="WP_028353856.1">
    <property type="nucleotide sequence ID" value="NZ_NEVT01000001.1"/>
</dbReference>
<dbReference type="Proteomes" id="UP000215633">
    <property type="component" value="Unassembled WGS sequence"/>
</dbReference>
<dbReference type="GO" id="GO:0030975">
    <property type="term" value="F:thiamine binding"/>
    <property type="evidence" value="ECO:0007669"/>
    <property type="project" value="TreeGrafter"/>
</dbReference>
<dbReference type="CDD" id="cd13589">
    <property type="entry name" value="PBP2_polyamine_RpCGA009"/>
    <property type="match status" value="1"/>
</dbReference>
<accession>A0A261W9P4</accession>
<dbReference type="GO" id="GO:0030976">
    <property type="term" value="F:thiamine pyrophosphate binding"/>
    <property type="evidence" value="ECO:0007669"/>
    <property type="project" value="TreeGrafter"/>
</dbReference>
<gene>
    <name evidence="3" type="ORF">CAL24_00105</name>
</gene>
<dbReference type="Gene3D" id="3.40.190.10">
    <property type="entry name" value="Periplasmic binding protein-like II"/>
    <property type="match status" value="2"/>
</dbReference>
<evidence type="ECO:0000256" key="1">
    <source>
        <dbReference type="ARBA" id="ARBA00022729"/>
    </source>
</evidence>
<dbReference type="SUPFAM" id="SSF53850">
    <property type="entry name" value="Periplasmic binding protein-like II"/>
    <property type="match status" value="1"/>
</dbReference>
<dbReference type="Pfam" id="PF13416">
    <property type="entry name" value="SBP_bac_8"/>
    <property type="match status" value="1"/>
</dbReference>
<keyword evidence="4" id="KW-1185">Reference proteome</keyword>
<dbReference type="InterPro" id="IPR006059">
    <property type="entry name" value="SBP"/>
</dbReference>
<evidence type="ECO:0000313" key="3">
    <source>
        <dbReference type="EMBL" id="OZI82720.1"/>
    </source>
</evidence>
<sequence>MGKGLAVFSAAVLAVACSGGAVAQQKLVVAGYGGSFEEIMRQHIFPPFAKQHGVELVYVAGNSTNTVARLQAQKSNQQIDVAIIDDGPMYQAIALGFCAPIQGLPADDLYKTARYKDDKAVAIGIVATGIMYNKKIFDERKWAPPKSWNDLKDPKYKQQLVVPPLNNTYGLHTLVQFARAAGGGEKNIDPGFKTVIEEINPNVLVYEPSPGKMTELFSSGQASIAVWGSGRVKAFADTGFPVGFVYPEEGAYALLSSVCPVAKPDANPLSQQFVQYLVSPEVQSRLASEYGYGPVNTKAEIKDDPRVPLPIGQRAADLIVIDWDTVNQHREEWNKRWTREVER</sequence>
<comment type="caution">
    <text evidence="3">The sequence shown here is derived from an EMBL/GenBank/DDBJ whole genome shotgun (WGS) entry which is preliminary data.</text>
</comment>
<name>A0A261W9P4_9BORD</name>
<dbReference type="GO" id="GO:0030288">
    <property type="term" value="C:outer membrane-bounded periplasmic space"/>
    <property type="evidence" value="ECO:0007669"/>
    <property type="project" value="TreeGrafter"/>
</dbReference>
<evidence type="ECO:0000313" key="4">
    <source>
        <dbReference type="Proteomes" id="UP000215633"/>
    </source>
</evidence>
<dbReference type="PANTHER" id="PTHR30006:SF2">
    <property type="entry name" value="ABC TRANSPORTER SUBSTRATE-BINDING PROTEIN"/>
    <property type="match status" value="1"/>
</dbReference>
<dbReference type="PROSITE" id="PS51257">
    <property type="entry name" value="PROKAR_LIPOPROTEIN"/>
    <property type="match status" value="1"/>
</dbReference>
<evidence type="ECO:0000256" key="2">
    <source>
        <dbReference type="SAM" id="SignalP"/>
    </source>
</evidence>
<dbReference type="AlphaFoldDB" id="A0A261W9P4"/>
<feature type="chain" id="PRO_5012785853" evidence="2">
    <location>
        <begin position="24"/>
        <end position="343"/>
    </location>
</feature>
<proteinExistence type="predicted"/>
<keyword evidence="1 2" id="KW-0732">Signal</keyword>
<organism evidence="3 4">
    <name type="scientific">Bordetella genomosp. 2</name>
    <dbReference type="NCBI Taxonomy" id="1983456"/>
    <lineage>
        <taxon>Bacteria</taxon>
        <taxon>Pseudomonadati</taxon>
        <taxon>Pseudomonadota</taxon>
        <taxon>Betaproteobacteria</taxon>
        <taxon>Burkholderiales</taxon>
        <taxon>Alcaligenaceae</taxon>
        <taxon>Bordetella</taxon>
    </lineage>
</organism>
<dbReference type="EMBL" id="NEVT01000001">
    <property type="protein sequence ID" value="OZI82720.1"/>
    <property type="molecule type" value="Genomic_DNA"/>
</dbReference>
<dbReference type="PANTHER" id="PTHR30006">
    <property type="entry name" value="THIAMINE-BINDING PERIPLASMIC PROTEIN-RELATED"/>
    <property type="match status" value="1"/>
</dbReference>